<dbReference type="Proteomes" id="UP000325517">
    <property type="component" value="Plasmid pPB01"/>
</dbReference>
<feature type="transmembrane region" description="Helical" evidence="1">
    <location>
        <begin position="6"/>
        <end position="23"/>
    </location>
</feature>
<keyword evidence="3" id="KW-1185">Reference proteome</keyword>
<dbReference type="KEGG" id="psyo:PB01_20890"/>
<gene>
    <name evidence="2" type="ORF">PB01_20890</name>
</gene>
<evidence type="ECO:0000313" key="2">
    <source>
        <dbReference type="EMBL" id="QFG01289.1"/>
    </source>
</evidence>
<dbReference type="AlphaFoldDB" id="A0A5J6STA3"/>
<geneLocation type="plasmid" evidence="3">
    <name>ppb01</name>
</geneLocation>
<dbReference type="InterPro" id="IPR024419">
    <property type="entry name" value="YvrJ"/>
</dbReference>
<evidence type="ECO:0000313" key="3">
    <source>
        <dbReference type="Proteomes" id="UP000325517"/>
    </source>
</evidence>
<reference evidence="2 3" key="1">
    <citation type="submission" date="2018-07" db="EMBL/GenBank/DDBJ databases">
        <title>Complete genome sequence of Psychrobacillus sp. PB01, isolated from iceberg, and comparative genome analysis of Psychrobacillus strains.</title>
        <authorList>
            <person name="Lee P.C."/>
        </authorList>
    </citation>
    <scope>NUCLEOTIDE SEQUENCE [LARGE SCALE GENOMIC DNA]</scope>
    <source>
        <strain evidence="2 3">PB01</strain>
        <plasmid evidence="3">ppb01</plasmid>
    </source>
</reference>
<dbReference type="EMBL" id="CP031224">
    <property type="protein sequence ID" value="QFG01289.1"/>
    <property type="molecule type" value="Genomic_DNA"/>
</dbReference>
<organism evidence="2 3">
    <name type="scientific">Psychrobacillus glaciei</name>
    <dbReference type="NCBI Taxonomy" id="2283160"/>
    <lineage>
        <taxon>Bacteria</taxon>
        <taxon>Bacillati</taxon>
        <taxon>Bacillota</taxon>
        <taxon>Bacilli</taxon>
        <taxon>Bacillales</taxon>
        <taxon>Bacillaceae</taxon>
        <taxon>Psychrobacillus</taxon>
    </lineage>
</organism>
<dbReference type="Pfam" id="PF12841">
    <property type="entry name" value="YvrJ"/>
    <property type="match status" value="1"/>
</dbReference>
<keyword evidence="1" id="KW-1133">Transmembrane helix</keyword>
<dbReference type="RefSeq" id="WP_151702160.1">
    <property type="nucleotide sequence ID" value="NZ_CP031224.1"/>
</dbReference>
<protein>
    <submittedName>
        <fullName evidence="2">YvrJ family protein</fullName>
    </submittedName>
</protein>
<keyword evidence="1" id="KW-0812">Transmembrane</keyword>
<name>A0A5J6STA3_9BACI</name>
<keyword evidence="2" id="KW-0614">Plasmid</keyword>
<keyword evidence="1" id="KW-0472">Membrane</keyword>
<proteinExistence type="predicted"/>
<sequence>MNELIQYIADYGFAVIISVYLLVRMEKKIDTLSKSIDRLSQKNSND</sequence>
<evidence type="ECO:0000256" key="1">
    <source>
        <dbReference type="SAM" id="Phobius"/>
    </source>
</evidence>
<accession>A0A5J6STA3</accession>
<dbReference type="OrthoDB" id="2662123at2"/>